<gene>
    <name evidence="3" type="ORF">DVA86_08095</name>
</gene>
<sequence>MRPANSARIGQCAPYRPRATIEGPAHPARPATRDGRGDERGPIVLTLLMVFTLVTLLTGWLISIELRRERERAEVKPNGAR</sequence>
<dbReference type="Proteomes" id="UP000254425">
    <property type="component" value="Chromosome"/>
</dbReference>
<protein>
    <submittedName>
        <fullName evidence="3">Uncharacterized protein</fullName>
    </submittedName>
</protein>
<evidence type="ECO:0000256" key="1">
    <source>
        <dbReference type="SAM" id="MobiDB-lite"/>
    </source>
</evidence>
<organism evidence="3 4">
    <name type="scientific">Streptomyces armeniacus</name>
    <dbReference type="NCBI Taxonomy" id="83291"/>
    <lineage>
        <taxon>Bacteria</taxon>
        <taxon>Bacillati</taxon>
        <taxon>Actinomycetota</taxon>
        <taxon>Actinomycetes</taxon>
        <taxon>Kitasatosporales</taxon>
        <taxon>Streptomycetaceae</taxon>
        <taxon>Streptomyces</taxon>
    </lineage>
</organism>
<keyword evidence="2" id="KW-1133">Transmembrane helix</keyword>
<name>A0A345XLU5_9ACTN</name>
<proteinExistence type="predicted"/>
<keyword evidence="2" id="KW-0812">Transmembrane</keyword>
<dbReference type="KEGG" id="sarm:DVA86_08095"/>
<dbReference type="EMBL" id="CP031320">
    <property type="protein sequence ID" value="AXK32611.1"/>
    <property type="molecule type" value="Genomic_DNA"/>
</dbReference>
<feature type="transmembrane region" description="Helical" evidence="2">
    <location>
        <begin position="43"/>
        <end position="62"/>
    </location>
</feature>
<evidence type="ECO:0000313" key="4">
    <source>
        <dbReference type="Proteomes" id="UP000254425"/>
    </source>
</evidence>
<feature type="region of interest" description="Disordered" evidence="1">
    <location>
        <begin position="1"/>
        <end position="38"/>
    </location>
</feature>
<dbReference type="AlphaFoldDB" id="A0A345XLU5"/>
<keyword evidence="4" id="KW-1185">Reference proteome</keyword>
<evidence type="ECO:0000313" key="3">
    <source>
        <dbReference type="EMBL" id="AXK32611.1"/>
    </source>
</evidence>
<keyword evidence="2" id="KW-0472">Membrane</keyword>
<reference evidence="3 4" key="1">
    <citation type="submission" date="2018-07" db="EMBL/GenBank/DDBJ databases">
        <title>Draft genome of the type strain Streptomyces armeniacus ATCC 15676.</title>
        <authorList>
            <person name="Labana P."/>
            <person name="Gosse J.T."/>
            <person name="Boddy C.N."/>
        </authorList>
    </citation>
    <scope>NUCLEOTIDE SEQUENCE [LARGE SCALE GENOMIC DNA]</scope>
    <source>
        <strain evidence="3 4">ATCC 15676</strain>
    </source>
</reference>
<evidence type="ECO:0000256" key="2">
    <source>
        <dbReference type="SAM" id="Phobius"/>
    </source>
</evidence>
<accession>A0A345XLU5</accession>